<dbReference type="EMBL" id="JAHRIQ010001746">
    <property type="protein sequence ID" value="MEQ2221674.1"/>
    <property type="molecule type" value="Genomic_DNA"/>
</dbReference>
<gene>
    <name evidence="1" type="ORF">ILYODFUR_018136</name>
</gene>
<comment type="caution">
    <text evidence="1">The sequence shown here is derived from an EMBL/GenBank/DDBJ whole genome shotgun (WGS) entry which is preliminary data.</text>
</comment>
<protein>
    <submittedName>
        <fullName evidence="1">Uncharacterized protein</fullName>
    </submittedName>
</protein>
<evidence type="ECO:0000313" key="1">
    <source>
        <dbReference type="EMBL" id="MEQ2221674.1"/>
    </source>
</evidence>
<reference evidence="1 2" key="1">
    <citation type="submission" date="2021-06" db="EMBL/GenBank/DDBJ databases">
        <authorList>
            <person name="Palmer J.M."/>
        </authorList>
    </citation>
    <scope>NUCLEOTIDE SEQUENCE [LARGE SCALE GENOMIC DNA]</scope>
    <source>
        <strain evidence="2">if_2019</strain>
        <tissue evidence="1">Muscle</tissue>
    </source>
</reference>
<accession>A0ABV0SM73</accession>
<proteinExistence type="predicted"/>
<sequence length="75" mass="9021">MDKARLKENLRLKDINNVQRVRTITKSSQPFFKSARRRHDYLALKGHSLPLLRLRLYFLLQVTMVQKMKKMSLYS</sequence>
<organism evidence="1 2">
    <name type="scientific">Ilyodon furcidens</name>
    <name type="common">goldbreast splitfin</name>
    <dbReference type="NCBI Taxonomy" id="33524"/>
    <lineage>
        <taxon>Eukaryota</taxon>
        <taxon>Metazoa</taxon>
        <taxon>Chordata</taxon>
        <taxon>Craniata</taxon>
        <taxon>Vertebrata</taxon>
        <taxon>Euteleostomi</taxon>
        <taxon>Actinopterygii</taxon>
        <taxon>Neopterygii</taxon>
        <taxon>Teleostei</taxon>
        <taxon>Neoteleostei</taxon>
        <taxon>Acanthomorphata</taxon>
        <taxon>Ovalentaria</taxon>
        <taxon>Atherinomorphae</taxon>
        <taxon>Cyprinodontiformes</taxon>
        <taxon>Goodeidae</taxon>
        <taxon>Ilyodon</taxon>
    </lineage>
</organism>
<keyword evidence="2" id="KW-1185">Reference proteome</keyword>
<name>A0ABV0SM73_9TELE</name>
<evidence type="ECO:0000313" key="2">
    <source>
        <dbReference type="Proteomes" id="UP001482620"/>
    </source>
</evidence>
<dbReference type="Proteomes" id="UP001482620">
    <property type="component" value="Unassembled WGS sequence"/>
</dbReference>